<keyword evidence="1" id="KW-0547">Nucleotide-binding</keyword>
<proteinExistence type="predicted"/>
<dbReference type="SMART" id="SM00671">
    <property type="entry name" value="SEL1"/>
    <property type="match status" value="2"/>
</dbReference>
<dbReference type="GO" id="GO:0005524">
    <property type="term" value="F:ATP binding"/>
    <property type="evidence" value="ECO:0007669"/>
    <property type="project" value="UniProtKB-KW"/>
</dbReference>
<sequence length="662" mass="77443">MAPNLKFAGEAIGPYIPLIKIVTDLANEIILIYETAEYNKTICDTLVERVISSNNAVNTLQSRKQKNEDKFRNKDYYKAFNRYIYVLKDIKEFITDISNIKGFKKYAKAHYIREKYEILTKNYDDAMKDLQFTMAVASEEQRGIDEAALKEDLGEMAKYIEKMDDKLDDIYDEIKHMRNHINDKDDTLHGINKINSKELTQPARGNSDDKRGKDPKFVIKKIYQGQDVACKFTEEEIETSPQAQRLLEILKKLSVGCKRILKFYGISTIENRNVMVFDWAERGTLRELYEKRDIKWHYKVRIAREICRGLIFLQHFDIFHHDLRCKNILMTESLEPKIYNFELARSFDGKTTMLDPATGDILRWMAPEKLTNNPYTTQCEIFSFGMLLWELTFEKIPYKGWEVERIMDHVIKGGRERIKFGTSIPEIYQEEYKNIINDTWKQSPHERISFMKLLDLLDELYNSIHHMFEDNSPGLLPDKSLDLDGSKESDADLELPDEDPIEPVISLEEGIQAFENKEHQKAWKCFEFHAGNNNTTAKYWKGRYLWEGYLESIKGREKEGKKLLKEAADEGNSDAQLRYAFTFKLILDKGNNQEIFLEYLKKAAIEGNNPIAQFNLGDIYYKGKCNTQKNEVEGIKWLRKAALQENSKAIDLLHKFGKDLYD</sequence>
<organism evidence="4 5">
    <name type="scientific">Glomus cerebriforme</name>
    <dbReference type="NCBI Taxonomy" id="658196"/>
    <lineage>
        <taxon>Eukaryota</taxon>
        <taxon>Fungi</taxon>
        <taxon>Fungi incertae sedis</taxon>
        <taxon>Mucoromycota</taxon>
        <taxon>Glomeromycotina</taxon>
        <taxon>Glomeromycetes</taxon>
        <taxon>Glomerales</taxon>
        <taxon>Glomeraceae</taxon>
        <taxon>Glomus</taxon>
    </lineage>
</organism>
<dbReference type="PANTHER" id="PTHR44329:SF298">
    <property type="entry name" value="MIXED LINEAGE KINASE DOMAIN-LIKE PROTEIN"/>
    <property type="match status" value="1"/>
</dbReference>
<dbReference type="STRING" id="658196.A0A397TA10"/>
<dbReference type="InterPro" id="IPR059179">
    <property type="entry name" value="MLKL-like_MCAfunc"/>
</dbReference>
<accession>A0A397TA10</accession>
<dbReference type="CDD" id="cd21037">
    <property type="entry name" value="MLKL_NTD"/>
    <property type="match status" value="1"/>
</dbReference>
<dbReference type="InterPro" id="IPR011990">
    <property type="entry name" value="TPR-like_helical_dom_sf"/>
</dbReference>
<dbReference type="AlphaFoldDB" id="A0A397TA10"/>
<comment type="caution">
    <text evidence="4">The sequence shown here is derived from an EMBL/GenBank/DDBJ whole genome shotgun (WGS) entry which is preliminary data.</text>
</comment>
<keyword evidence="4" id="KW-0808">Transferase</keyword>
<name>A0A397TA10_9GLOM</name>
<protein>
    <submittedName>
        <fullName evidence="4">Kinase-like domain-containing protein</fullName>
    </submittedName>
</protein>
<dbReference type="Gene3D" id="1.25.40.10">
    <property type="entry name" value="Tetratricopeptide repeat domain"/>
    <property type="match status" value="1"/>
</dbReference>
<dbReference type="GO" id="GO:0007166">
    <property type="term" value="P:cell surface receptor signaling pathway"/>
    <property type="evidence" value="ECO:0007669"/>
    <property type="project" value="InterPro"/>
</dbReference>
<dbReference type="SUPFAM" id="SSF81901">
    <property type="entry name" value="HCP-like"/>
    <property type="match status" value="1"/>
</dbReference>
<dbReference type="PANTHER" id="PTHR44329">
    <property type="entry name" value="SERINE/THREONINE-PROTEIN KINASE TNNI3K-RELATED"/>
    <property type="match status" value="1"/>
</dbReference>
<evidence type="ECO:0000256" key="2">
    <source>
        <dbReference type="ARBA" id="ARBA00022840"/>
    </source>
</evidence>
<keyword evidence="2" id="KW-0067">ATP-binding</keyword>
<feature type="domain" description="Protein kinase" evidence="3">
    <location>
        <begin position="205"/>
        <end position="468"/>
    </location>
</feature>
<evidence type="ECO:0000313" key="4">
    <source>
        <dbReference type="EMBL" id="RIA93087.1"/>
    </source>
</evidence>
<dbReference type="Pfam" id="PF08238">
    <property type="entry name" value="Sel1"/>
    <property type="match status" value="1"/>
</dbReference>
<dbReference type="InterPro" id="IPR008266">
    <property type="entry name" value="Tyr_kinase_AS"/>
</dbReference>
<dbReference type="InterPro" id="IPR011009">
    <property type="entry name" value="Kinase-like_dom_sf"/>
</dbReference>
<dbReference type="InterPro" id="IPR051681">
    <property type="entry name" value="Ser/Thr_Kinases-Pseudokinases"/>
</dbReference>
<dbReference type="EMBL" id="QKYT01000111">
    <property type="protein sequence ID" value="RIA93087.1"/>
    <property type="molecule type" value="Genomic_DNA"/>
</dbReference>
<evidence type="ECO:0000259" key="3">
    <source>
        <dbReference type="PROSITE" id="PS50011"/>
    </source>
</evidence>
<dbReference type="PROSITE" id="PS50011">
    <property type="entry name" value="PROTEIN_KINASE_DOM"/>
    <property type="match status" value="1"/>
</dbReference>
<dbReference type="GO" id="GO:0097527">
    <property type="term" value="P:necroptotic signaling pathway"/>
    <property type="evidence" value="ECO:0007669"/>
    <property type="project" value="TreeGrafter"/>
</dbReference>
<dbReference type="InterPro" id="IPR006597">
    <property type="entry name" value="Sel1-like"/>
</dbReference>
<dbReference type="Pfam" id="PF07714">
    <property type="entry name" value="PK_Tyr_Ser-Thr"/>
    <property type="match status" value="1"/>
</dbReference>
<dbReference type="Gene3D" id="1.20.930.20">
    <property type="entry name" value="Adaptor protein Cbl, N-terminal domain"/>
    <property type="match status" value="1"/>
</dbReference>
<dbReference type="Proteomes" id="UP000265703">
    <property type="component" value="Unassembled WGS sequence"/>
</dbReference>
<dbReference type="InterPro" id="IPR000719">
    <property type="entry name" value="Prot_kinase_dom"/>
</dbReference>
<evidence type="ECO:0000256" key="1">
    <source>
        <dbReference type="ARBA" id="ARBA00022741"/>
    </source>
</evidence>
<evidence type="ECO:0000313" key="5">
    <source>
        <dbReference type="Proteomes" id="UP000265703"/>
    </source>
</evidence>
<dbReference type="Gene3D" id="1.10.510.10">
    <property type="entry name" value="Transferase(Phosphotransferase) domain 1"/>
    <property type="match status" value="1"/>
</dbReference>
<keyword evidence="4" id="KW-0418">Kinase</keyword>
<gene>
    <name evidence="4" type="ORF">C1645_804222</name>
</gene>
<dbReference type="OrthoDB" id="2320838at2759"/>
<dbReference type="PROSITE" id="PS00109">
    <property type="entry name" value="PROTEIN_KINASE_TYR"/>
    <property type="match status" value="1"/>
</dbReference>
<dbReference type="InterPro" id="IPR001245">
    <property type="entry name" value="Ser-Thr/Tyr_kinase_cat_dom"/>
</dbReference>
<dbReference type="GO" id="GO:0004672">
    <property type="term" value="F:protein kinase activity"/>
    <property type="evidence" value="ECO:0007669"/>
    <property type="project" value="InterPro"/>
</dbReference>
<dbReference type="InterPro" id="IPR036537">
    <property type="entry name" value="Adaptor_Cbl_N_dom_sf"/>
</dbReference>
<keyword evidence="5" id="KW-1185">Reference proteome</keyword>
<dbReference type="SUPFAM" id="SSF56112">
    <property type="entry name" value="Protein kinase-like (PK-like)"/>
    <property type="match status" value="1"/>
</dbReference>
<reference evidence="4 5" key="1">
    <citation type="submission" date="2018-06" db="EMBL/GenBank/DDBJ databases">
        <title>Comparative genomics reveals the genomic features of Rhizophagus irregularis, R. cerebriforme, R. diaphanum and Gigaspora rosea, and their symbiotic lifestyle signature.</title>
        <authorList>
            <person name="Morin E."/>
            <person name="San Clemente H."/>
            <person name="Chen E.C.H."/>
            <person name="De La Providencia I."/>
            <person name="Hainaut M."/>
            <person name="Kuo A."/>
            <person name="Kohler A."/>
            <person name="Murat C."/>
            <person name="Tang N."/>
            <person name="Roy S."/>
            <person name="Loubradou J."/>
            <person name="Henrissat B."/>
            <person name="Grigoriev I.V."/>
            <person name="Corradi N."/>
            <person name="Roux C."/>
            <person name="Martin F.M."/>
        </authorList>
    </citation>
    <scope>NUCLEOTIDE SEQUENCE [LARGE SCALE GENOMIC DNA]</scope>
    <source>
        <strain evidence="4 5">DAOM 227022</strain>
    </source>
</reference>